<feature type="compositionally biased region" description="Polar residues" evidence="1">
    <location>
        <begin position="111"/>
        <end position="122"/>
    </location>
</feature>
<comment type="caution">
    <text evidence="2">The sequence shown here is derived from an EMBL/GenBank/DDBJ whole genome shotgun (WGS) entry which is preliminary data.</text>
</comment>
<sequence>MAGTTSQSETTPVPEGENHGRTRNASLANGEATADQAEPSDLSQGPSALDEENGIHEHEGTRKASNDVGATGIVEDNGTHQQEGPHDASNNAGATSMVEDNENQQHGRPHNASNNAGATQRQAEPGLVEDELARTR</sequence>
<dbReference type="Proteomes" id="UP001358417">
    <property type="component" value="Unassembled WGS sequence"/>
</dbReference>
<feature type="compositionally biased region" description="Basic and acidic residues" evidence="1">
    <location>
        <begin position="53"/>
        <end position="65"/>
    </location>
</feature>
<dbReference type="RefSeq" id="XP_064704384.1">
    <property type="nucleotide sequence ID" value="XM_064847845.1"/>
</dbReference>
<keyword evidence="3" id="KW-1185">Reference proteome</keyword>
<feature type="region of interest" description="Disordered" evidence="1">
    <location>
        <begin position="1"/>
        <end position="136"/>
    </location>
</feature>
<evidence type="ECO:0000313" key="3">
    <source>
        <dbReference type="Proteomes" id="UP001358417"/>
    </source>
</evidence>
<proteinExistence type="predicted"/>
<reference evidence="2 3" key="1">
    <citation type="submission" date="2023-08" db="EMBL/GenBank/DDBJ databases">
        <title>Black Yeasts Isolated from many extreme environments.</title>
        <authorList>
            <person name="Coleine C."/>
            <person name="Stajich J.E."/>
            <person name="Selbmann L."/>
        </authorList>
    </citation>
    <scope>NUCLEOTIDE SEQUENCE [LARGE SCALE GENOMIC DNA]</scope>
    <source>
        <strain evidence="2 3">CCFEE 5792</strain>
    </source>
</reference>
<accession>A0AAV9N8D8</accession>
<evidence type="ECO:0000256" key="1">
    <source>
        <dbReference type="SAM" id="MobiDB-lite"/>
    </source>
</evidence>
<gene>
    <name evidence="2" type="ORF">LTR84_004268</name>
</gene>
<dbReference type="AlphaFoldDB" id="A0AAV9N8D8"/>
<dbReference type="GeneID" id="89972446"/>
<protein>
    <submittedName>
        <fullName evidence="2">Uncharacterized protein</fullName>
    </submittedName>
</protein>
<dbReference type="EMBL" id="JAVRRD010000019">
    <property type="protein sequence ID" value="KAK5049339.1"/>
    <property type="molecule type" value="Genomic_DNA"/>
</dbReference>
<feature type="compositionally biased region" description="Polar residues" evidence="1">
    <location>
        <begin position="1"/>
        <end position="11"/>
    </location>
</feature>
<organism evidence="2 3">
    <name type="scientific">Exophiala bonariae</name>
    <dbReference type="NCBI Taxonomy" id="1690606"/>
    <lineage>
        <taxon>Eukaryota</taxon>
        <taxon>Fungi</taxon>
        <taxon>Dikarya</taxon>
        <taxon>Ascomycota</taxon>
        <taxon>Pezizomycotina</taxon>
        <taxon>Eurotiomycetes</taxon>
        <taxon>Chaetothyriomycetidae</taxon>
        <taxon>Chaetothyriales</taxon>
        <taxon>Herpotrichiellaceae</taxon>
        <taxon>Exophiala</taxon>
    </lineage>
</organism>
<name>A0AAV9N8D8_9EURO</name>
<evidence type="ECO:0000313" key="2">
    <source>
        <dbReference type="EMBL" id="KAK5049339.1"/>
    </source>
</evidence>